<evidence type="ECO:0000313" key="3">
    <source>
        <dbReference type="Proteomes" id="UP001168990"/>
    </source>
</evidence>
<gene>
    <name evidence="2" type="ORF">PV328_005324</name>
</gene>
<proteinExistence type="predicted"/>
<dbReference type="AlphaFoldDB" id="A0AA39FM40"/>
<sequence length="423" mass="49133">MCEEKYSLVLFVEDSQENIDIVPSDWIVHNKIDDNLYCKFISESEAKNIEISKLLRKKVKNLENPDESWKFHRVDVRGRADTWKEAETKLKKLSVKSHVFTTDDERIIEKRQADIKKKCRLKRSIRHDDVHDLLTECELDLTQALDKDIDFSPINPSQKITVSTRTCLKDDDSVSVHSDTSVESNDDTSKKNQQKNVNDSSSSNEHENNNKTHTDANVKEVEAMTQLTTKMTTNTEIEKNCTCCQETTELVLKQFRKLSQQLGTLHGLVIEMRNELHQIKKNEFPGRSAHKEKVHNIQIPFTTLYEFETFDNALKDNSSLKSELGDMIWPLIDGTNKLSKSLTNIFMKFFKAEVLHKFTAIKKTGEKKIFKETNFSLCLYEIFVEEYKNKDPVKAEQFYKAIGRVLNNAKDWEHGRKTKKAMD</sequence>
<protein>
    <submittedName>
        <fullName evidence="2">Uncharacterized protein</fullName>
    </submittedName>
</protein>
<name>A0AA39FM40_9HYME</name>
<feature type="region of interest" description="Disordered" evidence="1">
    <location>
        <begin position="172"/>
        <end position="220"/>
    </location>
</feature>
<organism evidence="2 3">
    <name type="scientific">Microctonus aethiopoides</name>
    <dbReference type="NCBI Taxonomy" id="144406"/>
    <lineage>
        <taxon>Eukaryota</taxon>
        <taxon>Metazoa</taxon>
        <taxon>Ecdysozoa</taxon>
        <taxon>Arthropoda</taxon>
        <taxon>Hexapoda</taxon>
        <taxon>Insecta</taxon>
        <taxon>Pterygota</taxon>
        <taxon>Neoptera</taxon>
        <taxon>Endopterygota</taxon>
        <taxon>Hymenoptera</taxon>
        <taxon>Apocrita</taxon>
        <taxon>Ichneumonoidea</taxon>
        <taxon>Braconidae</taxon>
        <taxon>Euphorinae</taxon>
        <taxon>Microctonus</taxon>
    </lineage>
</organism>
<reference evidence="2" key="1">
    <citation type="journal article" date="2023" name="bioRxiv">
        <title>Scaffold-level genome assemblies of two parasitoid biocontrol wasps reveal the parthenogenesis mechanism and an associated novel virus.</title>
        <authorList>
            <person name="Inwood S."/>
            <person name="Skelly J."/>
            <person name="Guhlin J."/>
            <person name="Harrop T."/>
            <person name="Goldson S."/>
            <person name="Dearden P."/>
        </authorList>
    </citation>
    <scope>NUCLEOTIDE SEQUENCE</scope>
    <source>
        <strain evidence="2">Irish</strain>
        <tissue evidence="2">Whole body</tissue>
    </source>
</reference>
<dbReference type="EMBL" id="JAQQBS010000002">
    <property type="protein sequence ID" value="KAK0171936.1"/>
    <property type="molecule type" value="Genomic_DNA"/>
</dbReference>
<keyword evidence="3" id="KW-1185">Reference proteome</keyword>
<accession>A0AA39FM40</accession>
<reference evidence="2" key="2">
    <citation type="submission" date="2023-03" db="EMBL/GenBank/DDBJ databases">
        <authorList>
            <person name="Inwood S.N."/>
            <person name="Skelly J.G."/>
            <person name="Guhlin J."/>
            <person name="Harrop T.W.R."/>
            <person name="Goldson S.G."/>
            <person name="Dearden P.K."/>
        </authorList>
    </citation>
    <scope>NUCLEOTIDE SEQUENCE</scope>
    <source>
        <strain evidence="2">Irish</strain>
        <tissue evidence="2">Whole body</tissue>
    </source>
</reference>
<dbReference type="Proteomes" id="UP001168990">
    <property type="component" value="Unassembled WGS sequence"/>
</dbReference>
<feature type="compositionally biased region" description="Basic and acidic residues" evidence="1">
    <location>
        <begin position="204"/>
        <end position="220"/>
    </location>
</feature>
<evidence type="ECO:0000256" key="1">
    <source>
        <dbReference type="SAM" id="MobiDB-lite"/>
    </source>
</evidence>
<evidence type="ECO:0000313" key="2">
    <source>
        <dbReference type="EMBL" id="KAK0171936.1"/>
    </source>
</evidence>
<comment type="caution">
    <text evidence="2">The sequence shown here is derived from an EMBL/GenBank/DDBJ whole genome shotgun (WGS) entry which is preliminary data.</text>
</comment>